<dbReference type="EMBL" id="JAVIJP010000107">
    <property type="protein sequence ID" value="KAL3614438.1"/>
    <property type="molecule type" value="Genomic_DNA"/>
</dbReference>
<evidence type="ECO:0000313" key="1">
    <source>
        <dbReference type="EMBL" id="KAL3614438.1"/>
    </source>
</evidence>
<dbReference type="AlphaFoldDB" id="A0ABD3BAM4"/>
<accession>A0ABD3BAM4</accession>
<proteinExistence type="predicted"/>
<keyword evidence="2" id="KW-1185">Reference proteome</keyword>
<comment type="caution">
    <text evidence="1">The sequence shown here is derived from an EMBL/GenBank/DDBJ whole genome shotgun (WGS) entry which is preliminary data.</text>
</comment>
<protein>
    <submittedName>
        <fullName evidence="1">Uncharacterized protein</fullName>
    </submittedName>
</protein>
<evidence type="ECO:0000313" key="2">
    <source>
        <dbReference type="Proteomes" id="UP001632038"/>
    </source>
</evidence>
<sequence length="195" mass="22682">MKPGFKGCVIFILRKKLELQIFLGIKCVRFMSVLILCKLLHLTLYCDVNWVAFKSVGMADTQDLKVGFRHGIHAKSEVVISTLYEPSVEDMKEMSRPLERITQVKPVGLSLHSLMSLENHNWQHVFCAPKSVGYLRVCPDEHFIRTMTDIHGEWLVGDPDHFHNVRLVDIAPPYYDLSDFLNYEIKQQFEKLYKK</sequence>
<dbReference type="Proteomes" id="UP001632038">
    <property type="component" value="Unassembled WGS sequence"/>
</dbReference>
<organism evidence="1 2">
    <name type="scientific">Castilleja foliolosa</name>
    <dbReference type="NCBI Taxonomy" id="1961234"/>
    <lineage>
        <taxon>Eukaryota</taxon>
        <taxon>Viridiplantae</taxon>
        <taxon>Streptophyta</taxon>
        <taxon>Embryophyta</taxon>
        <taxon>Tracheophyta</taxon>
        <taxon>Spermatophyta</taxon>
        <taxon>Magnoliopsida</taxon>
        <taxon>eudicotyledons</taxon>
        <taxon>Gunneridae</taxon>
        <taxon>Pentapetalae</taxon>
        <taxon>asterids</taxon>
        <taxon>lamiids</taxon>
        <taxon>Lamiales</taxon>
        <taxon>Orobanchaceae</taxon>
        <taxon>Pedicularideae</taxon>
        <taxon>Castillejinae</taxon>
        <taxon>Castilleja</taxon>
    </lineage>
</organism>
<name>A0ABD3BAM4_9LAMI</name>
<gene>
    <name evidence="1" type="ORF">CASFOL_042512</name>
</gene>
<reference evidence="2" key="1">
    <citation type="journal article" date="2024" name="IScience">
        <title>Strigolactones Initiate the Formation of Haustorium-like Structures in Castilleja.</title>
        <authorList>
            <person name="Buerger M."/>
            <person name="Peterson D."/>
            <person name="Chory J."/>
        </authorList>
    </citation>
    <scope>NUCLEOTIDE SEQUENCE [LARGE SCALE GENOMIC DNA]</scope>
</reference>